<accession>A0ABT7HST8</accession>
<evidence type="ECO:0000313" key="1">
    <source>
        <dbReference type="EMBL" id="MDL0089982.1"/>
    </source>
</evidence>
<keyword evidence="2" id="KW-1185">Reference proteome</keyword>
<evidence type="ECO:0000313" key="2">
    <source>
        <dbReference type="Proteomes" id="UP001173801"/>
    </source>
</evidence>
<comment type="caution">
    <text evidence="1">The sequence shown here is derived from an EMBL/GenBank/DDBJ whole genome shotgun (WGS) entry which is preliminary data.</text>
</comment>
<organism evidence="1 2">
    <name type="scientific">Campylobacter gastrosuis</name>
    <dbReference type="NCBI Taxonomy" id="2974576"/>
    <lineage>
        <taxon>Bacteria</taxon>
        <taxon>Pseudomonadati</taxon>
        <taxon>Campylobacterota</taxon>
        <taxon>Epsilonproteobacteria</taxon>
        <taxon>Campylobacterales</taxon>
        <taxon>Campylobacteraceae</taxon>
        <taxon>Campylobacter</taxon>
    </lineage>
</organism>
<sequence length="53" mass="6341">MKNLINQIKRRAKIDEVEICGTNALYKLLKEFENKSFKFVRNNNHNAFIIYPL</sequence>
<reference evidence="1" key="2">
    <citation type="journal article" date="2023" name="Microorganisms">
        <title>Isolation and Genomic Characteristics of Cat-Borne Campylobacter felis sp. nov. and Sheep-Borne Campylobacter ovis sp. nov.</title>
        <authorList>
            <person name="Wang H."/>
            <person name="Li Y."/>
            <person name="Gu Y."/>
            <person name="Zhou G."/>
            <person name="Chen X."/>
            <person name="Zhang X."/>
            <person name="Shao Z."/>
            <person name="Zhang J."/>
            <person name="Zhang M."/>
        </authorList>
    </citation>
    <scope>NUCLEOTIDE SEQUENCE</scope>
    <source>
        <strain evidence="1">PS10</strain>
    </source>
</reference>
<dbReference type="Proteomes" id="UP001173801">
    <property type="component" value="Unassembled WGS sequence"/>
</dbReference>
<reference evidence="1" key="1">
    <citation type="submission" date="2022-08" db="EMBL/GenBank/DDBJ databases">
        <authorList>
            <person name="Wang H."/>
        </authorList>
    </citation>
    <scope>NUCLEOTIDE SEQUENCE</scope>
    <source>
        <strain evidence="1">PS10</strain>
    </source>
</reference>
<dbReference type="RefSeq" id="WP_284938775.1">
    <property type="nucleotide sequence ID" value="NZ_JANURM010000032.1"/>
</dbReference>
<proteinExistence type="predicted"/>
<gene>
    <name evidence="1" type="ORF">NYG85_11515</name>
</gene>
<name>A0ABT7HST8_9BACT</name>
<dbReference type="EMBL" id="JANURM010000032">
    <property type="protein sequence ID" value="MDL0089982.1"/>
    <property type="molecule type" value="Genomic_DNA"/>
</dbReference>
<protein>
    <submittedName>
        <fullName evidence="1">Uncharacterized protein</fullName>
    </submittedName>
</protein>